<reference evidence="1" key="2">
    <citation type="journal article" date="2015" name="Data Brief">
        <title>Shoot transcriptome of the giant reed, Arundo donax.</title>
        <authorList>
            <person name="Barrero R.A."/>
            <person name="Guerrero F.D."/>
            <person name="Moolhuijzen P."/>
            <person name="Goolsby J.A."/>
            <person name="Tidwell J."/>
            <person name="Bellgard S.E."/>
            <person name="Bellgard M.I."/>
        </authorList>
    </citation>
    <scope>NUCLEOTIDE SEQUENCE</scope>
    <source>
        <tissue evidence="1">Shoot tissue taken approximately 20 cm above the soil surface</tissue>
    </source>
</reference>
<protein>
    <submittedName>
        <fullName evidence="1">Uncharacterized protein</fullName>
    </submittedName>
</protein>
<proteinExistence type="predicted"/>
<name>A0A0A9GUQ4_ARUDO</name>
<dbReference type="AlphaFoldDB" id="A0A0A9GUQ4"/>
<reference evidence="1" key="1">
    <citation type="submission" date="2014-09" db="EMBL/GenBank/DDBJ databases">
        <authorList>
            <person name="Magalhaes I.L.F."/>
            <person name="Oliveira U."/>
            <person name="Santos F.R."/>
            <person name="Vidigal T.H.D.A."/>
            <person name="Brescovit A.D."/>
            <person name="Santos A.J."/>
        </authorList>
    </citation>
    <scope>NUCLEOTIDE SEQUENCE</scope>
    <source>
        <tissue evidence="1">Shoot tissue taken approximately 20 cm above the soil surface</tissue>
    </source>
</reference>
<organism evidence="1">
    <name type="scientific">Arundo donax</name>
    <name type="common">Giant reed</name>
    <name type="synonym">Donax arundinaceus</name>
    <dbReference type="NCBI Taxonomy" id="35708"/>
    <lineage>
        <taxon>Eukaryota</taxon>
        <taxon>Viridiplantae</taxon>
        <taxon>Streptophyta</taxon>
        <taxon>Embryophyta</taxon>
        <taxon>Tracheophyta</taxon>
        <taxon>Spermatophyta</taxon>
        <taxon>Magnoliopsida</taxon>
        <taxon>Liliopsida</taxon>
        <taxon>Poales</taxon>
        <taxon>Poaceae</taxon>
        <taxon>PACMAD clade</taxon>
        <taxon>Arundinoideae</taxon>
        <taxon>Arundineae</taxon>
        <taxon>Arundo</taxon>
    </lineage>
</organism>
<evidence type="ECO:0000313" key="1">
    <source>
        <dbReference type="EMBL" id="JAE28735.1"/>
    </source>
</evidence>
<dbReference type="EMBL" id="GBRH01169161">
    <property type="protein sequence ID" value="JAE28735.1"/>
    <property type="molecule type" value="Transcribed_RNA"/>
</dbReference>
<sequence length="19" mass="2101">MWLTGGTKLRSCSFVLSIT</sequence>
<accession>A0A0A9GUQ4</accession>